<evidence type="ECO:0000313" key="1">
    <source>
        <dbReference type="EMBL" id="KIK24471.1"/>
    </source>
</evidence>
<keyword evidence="2" id="KW-1185">Reference proteome</keyword>
<evidence type="ECO:0000313" key="2">
    <source>
        <dbReference type="Proteomes" id="UP000054018"/>
    </source>
</evidence>
<gene>
    <name evidence="1" type="ORF">PISMIDRAFT_678343</name>
</gene>
<dbReference type="OrthoDB" id="3219211at2759"/>
<dbReference type="HOGENOM" id="CLU_1993524_0_0_1"/>
<dbReference type="AlphaFoldDB" id="A0A0C9Z5T5"/>
<organism evidence="1 2">
    <name type="scientific">Pisolithus microcarpus 441</name>
    <dbReference type="NCBI Taxonomy" id="765257"/>
    <lineage>
        <taxon>Eukaryota</taxon>
        <taxon>Fungi</taxon>
        <taxon>Dikarya</taxon>
        <taxon>Basidiomycota</taxon>
        <taxon>Agaricomycotina</taxon>
        <taxon>Agaricomycetes</taxon>
        <taxon>Agaricomycetidae</taxon>
        <taxon>Boletales</taxon>
        <taxon>Sclerodermatineae</taxon>
        <taxon>Pisolithaceae</taxon>
        <taxon>Pisolithus</taxon>
    </lineage>
</organism>
<protein>
    <submittedName>
        <fullName evidence="1">Uncharacterized protein</fullName>
    </submittedName>
</protein>
<accession>A0A0C9Z5T5</accession>
<proteinExistence type="predicted"/>
<dbReference type="Proteomes" id="UP000054018">
    <property type="component" value="Unassembled WGS sequence"/>
</dbReference>
<sequence length="125" mass="14744">MTIFFTEYFYYKDGRWYYAGTYRAFRMNDIKERTIRSTHPIKDFHRGLLYEMDIEPDPFPFLRCSSILHSQAKDQVADATSCINLESPSDSQIGLQSQHHTHAVVRIRRQENCSSVPDHSIFFLC</sequence>
<dbReference type="EMBL" id="KN833716">
    <property type="protein sequence ID" value="KIK24471.1"/>
    <property type="molecule type" value="Genomic_DNA"/>
</dbReference>
<reference evidence="1 2" key="1">
    <citation type="submission" date="2014-04" db="EMBL/GenBank/DDBJ databases">
        <authorList>
            <consortium name="DOE Joint Genome Institute"/>
            <person name="Kuo A."/>
            <person name="Kohler A."/>
            <person name="Costa M.D."/>
            <person name="Nagy L.G."/>
            <person name="Floudas D."/>
            <person name="Copeland A."/>
            <person name="Barry K.W."/>
            <person name="Cichocki N."/>
            <person name="Veneault-Fourrey C."/>
            <person name="LaButti K."/>
            <person name="Lindquist E.A."/>
            <person name="Lipzen A."/>
            <person name="Lundell T."/>
            <person name="Morin E."/>
            <person name="Murat C."/>
            <person name="Sun H."/>
            <person name="Tunlid A."/>
            <person name="Henrissat B."/>
            <person name="Grigoriev I.V."/>
            <person name="Hibbett D.S."/>
            <person name="Martin F."/>
            <person name="Nordberg H.P."/>
            <person name="Cantor M.N."/>
            <person name="Hua S.X."/>
        </authorList>
    </citation>
    <scope>NUCLEOTIDE SEQUENCE [LARGE SCALE GENOMIC DNA]</scope>
    <source>
        <strain evidence="1 2">441</strain>
    </source>
</reference>
<reference evidence="2" key="2">
    <citation type="submission" date="2015-01" db="EMBL/GenBank/DDBJ databases">
        <title>Evolutionary Origins and Diversification of the Mycorrhizal Mutualists.</title>
        <authorList>
            <consortium name="DOE Joint Genome Institute"/>
            <consortium name="Mycorrhizal Genomics Consortium"/>
            <person name="Kohler A."/>
            <person name="Kuo A."/>
            <person name="Nagy L.G."/>
            <person name="Floudas D."/>
            <person name="Copeland A."/>
            <person name="Barry K.W."/>
            <person name="Cichocki N."/>
            <person name="Veneault-Fourrey C."/>
            <person name="LaButti K."/>
            <person name="Lindquist E.A."/>
            <person name="Lipzen A."/>
            <person name="Lundell T."/>
            <person name="Morin E."/>
            <person name="Murat C."/>
            <person name="Riley R."/>
            <person name="Ohm R."/>
            <person name="Sun H."/>
            <person name="Tunlid A."/>
            <person name="Henrissat B."/>
            <person name="Grigoriev I.V."/>
            <person name="Hibbett D.S."/>
            <person name="Martin F."/>
        </authorList>
    </citation>
    <scope>NUCLEOTIDE SEQUENCE [LARGE SCALE GENOMIC DNA]</scope>
    <source>
        <strain evidence="2">441</strain>
    </source>
</reference>
<name>A0A0C9Z5T5_9AGAM</name>